<reference evidence="1" key="1">
    <citation type="submission" date="2015-10" db="EMBL/GenBank/DDBJ databases">
        <authorList>
            <person name="Gilbert D.G."/>
        </authorList>
    </citation>
    <scope>NUCLEOTIDE SEQUENCE</scope>
</reference>
<dbReference type="EMBL" id="CZQC01000016">
    <property type="protein sequence ID" value="CUS40480.1"/>
    <property type="molecule type" value="Genomic_DNA"/>
</dbReference>
<organism evidence="1">
    <name type="scientific">hydrothermal vent metagenome</name>
    <dbReference type="NCBI Taxonomy" id="652676"/>
    <lineage>
        <taxon>unclassified sequences</taxon>
        <taxon>metagenomes</taxon>
        <taxon>ecological metagenomes</taxon>
    </lineage>
</organism>
<dbReference type="InterPro" id="IPR018642">
    <property type="entry name" value="DUF2066"/>
</dbReference>
<evidence type="ECO:0008006" key="2">
    <source>
        <dbReference type="Google" id="ProtNLM"/>
    </source>
</evidence>
<protein>
    <recommendedName>
        <fullName evidence="2">DUF2066 domain-containing protein</fullName>
    </recommendedName>
</protein>
<gene>
    <name evidence="1" type="ORF">MGWOODY_Tha2716</name>
</gene>
<accession>A0A160T8T8</accession>
<dbReference type="Pfam" id="PF09839">
    <property type="entry name" value="DUF2066"/>
    <property type="match status" value="1"/>
</dbReference>
<evidence type="ECO:0000313" key="1">
    <source>
        <dbReference type="EMBL" id="CUS40480.1"/>
    </source>
</evidence>
<proteinExistence type="predicted"/>
<dbReference type="AlphaFoldDB" id="A0A160T8T8"/>
<sequence>MRIAALILLGFLSFTTHAVVVSGLHDVRVVVTDQSAANRRAGIEQAYQQVLVKVSGHAATLQNPLLQKEQSNAESMVSQIRYVRGEQSQLFLQVSFSASQIQALLKRAGEPVWGSSRPLTLVWLAQETDGQQRMVTQEDLIVRSAIQNAMEERGIPVLFPSNDLDDELALPVERLWGLFSQDIALASERYPVDGYLAGRIIPSASSWYFAGQFSYGADTTQFSVQAPSPDVLALQVADKLADTLASRYAVTENAEQSSDGYVIRVNHVANFSDYQRLLNYLNAHIAISNTRVLSVNQDEVTLSLTLATSWPQTWDVLALDKRLKETDQPNTLQWQP</sequence>
<name>A0A160T8T8_9ZZZZ</name>